<keyword evidence="1" id="KW-1185">Reference proteome</keyword>
<dbReference type="PANTHER" id="PTHR47150:SF6">
    <property type="entry name" value="OS01G0872900 PROTEIN"/>
    <property type="match status" value="1"/>
</dbReference>
<dbReference type="Proteomes" id="UP000813463">
    <property type="component" value="Chromosome 2"/>
</dbReference>
<sequence>MAYNSDSSSSNSLDYLNTSLSDFNESLERVNARNRRNRKLRHTLASTAVSLLTSPIERPILNRWYVPRDREEADLRLFNDYFSDSPVYKEDIFLRRFRMHRHVFVSIVESMSEYSEFFQQRYDACGRLGASPYKKCTAAMRMLAYGSSSDAVDEYLKIAASTGRECLLHFVEGVIYKFGDRYLRKSMREDVDQLLNAAQNRGFPGMMGSIDCMHWEWKNCPRGWKGMYQGRSKTTTVILEAVASCDLWIWHAFFETPGSCNDIYVLDRSPVFTDILQGKAPPVNFVVNNNEYNMGYYLRDGIYPKWATFIPAIKLPQTAKHKLFTTKQESARKDVERAFGVLQARFAIIRNSALAWDTKILWKIMMACIILHNMIVEDERHTYLNYNDLMREFIEDRPINQAGSSNTDVQLSMNPIGESILLRYMEKRNEIRDRDVHKSLKNDLIEHIWQRFQPRGT</sequence>
<dbReference type="PANTHER" id="PTHR47150">
    <property type="entry name" value="OS12G0169200 PROTEIN"/>
    <property type="match status" value="1"/>
</dbReference>
<dbReference type="GeneID" id="110776675"/>
<reference evidence="1" key="1">
    <citation type="journal article" date="2021" name="Nat. Commun.">
        <title>Genomic analyses provide insights into spinach domestication and the genetic basis of agronomic traits.</title>
        <authorList>
            <person name="Cai X."/>
            <person name="Sun X."/>
            <person name="Xu C."/>
            <person name="Sun H."/>
            <person name="Wang X."/>
            <person name="Ge C."/>
            <person name="Zhang Z."/>
            <person name="Wang Q."/>
            <person name="Fei Z."/>
            <person name="Jiao C."/>
            <person name="Wang Q."/>
        </authorList>
    </citation>
    <scope>NUCLEOTIDE SEQUENCE [LARGE SCALE GENOMIC DNA]</scope>
    <source>
        <strain evidence="1">cv. Varoflay</strain>
    </source>
</reference>
<gene>
    <name evidence="2" type="primary">LOC110776675</name>
</gene>
<organism evidence="1 2">
    <name type="scientific">Spinacia oleracea</name>
    <name type="common">Spinach</name>
    <dbReference type="NCBI Taxonomy" id="3562"/>
    <lineage>
        <taxon>Eukaryota</taxon>
        <taxon>Viridiplantae</taxon>
        <taxon>Streptophyta</taxon>
        <taxon>Embryophyta</taxon>
        <taxon>Tracheophyta</taxon>
        <taxon>Spermatophyta</taxon>
        <taxon>Magnoliopsida</taxon>
        <taxon>eudicotyledons</taxon>
        <taxon>Gunneridae</taxon>
        <taxon>Pentapetalae</taxon>
        <taxon>Caryophyllales</taxon>
        <taxon>Chenopodiaceae</taxon>
        <taxon>Chenopodioideae</taxon>
        <taxon>Anserineae</taxon>
        <taxon>Spinacia</taxon>
    </lineage>
</organism>
<dbReference type="InterPro" id="IPR006912">
    <property type="entry name" value="Harbinger_derived_prot"/>
</dbReference>
<dbReference type="AlphaFoldDB" id="A0A9R0HUE0"/>
<dbReference type="RefSeq" id="XP_021836915.2">
    <property type="nucleotide sequence ID" value="XM_021981223.2"/>
</dbReference>
<evidence type="ECO:0000313" key="1">
    <source>
        <dbReference type="Proteomes" id="UP000813463"/>
    </source>
</evidence>
<evidence type="ECO:0008006" key="3">
    <source>
        <dbReference type="Google" id="ProtNLM"/>
    </source>
</evidence>
<protein>
    <recommendedName>
        <fullName evidence="3">DDE Tnp4 domain-containing protein</fullName>
    </recommendedName>
</protein>
<dbReference type="Pfam" id="PF04827">
    <property type="entry name" value="Plant_tran"/>
    <property type="match status" value="1"/>
</dbReference>
<reference evidence="2" key="2">
    <citation type="submission" date="2025-08" db="UniProtKB">
        <authorList>
            <consortium name="RefSeq"/>
        </authorList>
    </citation>
    <scope>IDENTIFICATION</scope>
    <source>
        <tissue evidence="2">Leaf</tissue>
    </source>
</reference>
<evidence type="ECO:0000313" key="2">
    <source>
        <dbReference type="RefSeq" id="XP_021836915.2"/>
    </source>
</evidence>
<proteinExistence type="predicted"/>
<dbReference type="KEGG" id="soe:110776675"/>
<name>A0A9R0HUE0_SPIOL</name>
<accession>A0A9R0HUE0</accession>